<proteinExistence type="predicted"/>
<sequence length="1007" mass="106425">MSGVAAADPFGTAALRAATIAAWRDSPTRLREDAATEADLVRAGYRDRLLTELAQNAADAATKAGVPGQIRVLLRDRTLSVANVGAALDVPGLHALTALRVSAKPGEGERVGRFGVGFTAVLSAGDEIEFRSTSGSIRFSRAETAQTLADNEIHHTDDPEFRPPALRLPWPTTATPAPGFDSEILITLRDEVDAPALLASMRAEATDLLLELPALQEIRIGDDRFTSTREPIGGGLTRLRVVRPLAETWDAEVESRADETETREWWEFSTAHARWSVPVRDGRPVAARPDVLRAPTRSDEELSLPAVLIADVAMQPDRRRLLPGAPLRRLAAGYADFARALPPLDRLVLVPVPGFARSEADALLREALIEELAGGAWLPIVPVAGDTADLLRDNDFYSGVPAFGAPVAAGSQGPGAGPNTVGEPAVTVSGDPAAGELSAEVSDEPATPVAVPRRASVFTGVTADLAVLLAEMLGPLVVPELSGRSTADRLAALDVHRVGPARIAELSASLQRPPQWWYALYDALEPFAGDPLVAEELGALAVPLADGRLVTGPRTVLCDEALDLLGPETSERTAAFDELPIRWARLVHPEAAHPLLNRLGAQVTSPADLLTDPALRLELEHDPADPDLVAAVLFLASRVAPGTVLPAWLGQLELPGADGEPVPADELLLPDAPLTAVLDGDSPFGTVDSALVDRFGAAALRALGVGWGFTVLTESDPTGPDHDLDDEPDWWSGLAEDPPELVAVRDLDLIDPDAWPAALRLLLDDPVTRPLLAAADGYTAWWLRRHARVGGVALGLCCRPGDPDFAGLLTELPGFTDHDLAALSGVLADRERITPELAAALLDALADPARTPSPDTVARAHRLLAAVIASGHLELDQLDLPSGVRALSGAVIDPADALVLDRPEYGQVLPPGRLVVGDIETAAALATLLDLPSASQAVTAEVLGVGRPAAWRDAPEAVLFGLQGVPHGDLFIHDTVRVRLGGAYTATVTVPWWRDDHGTHLTALPTR</sequence>
<evidence type="ECO:0000313" key="1">
    <source>
        <dbReference type="EMBL" id="RMI29734.1"/>
    </source>
</evidence>
<gene>
    <name evidence="1" type="ORF">EBN03_24970</name>
</gene>
<dbReference type="AlphaFoldDB" id="A0A3M2KXD9"/>
<evidence type="ECO:0000313" key="2">
    <source>
        <dbReference type="Proteomes" id="UP000279275"/>
    </source>
</evidence>
<dbReference type="SUPFAM" id="SSF55874">
    <property type="entry name" value="ATPase domain of HSP90 chaperone/DNA topoisomerase II/histidine kinase"/>
    <property type="match status" value="1"/>
</dbReference>
<keyword evidence="1" id="KW-0067">ATP-binding</keyword>
<comment type="caution">
    <text evidence="1">The sequence shown here is derived from an EMBL/GenBank/DDBJ whole genome shotgun (WGS) entry which is preliminary data.</text>
</comment>
<name>A0A3M2KXD9_9NOCA</name>
<protein>
    <submittedName>
        <fullName evidence="1">ATP-binding protein</fullName>
    </submittedName>
</protein>
<keyword evidence="2" id="KW-1185">Reference proteome</keyword>
<keyword evidence="1" id="KW-0547">Nucleotide-binding</keyword>
<dbReference type="GO" id="GO:0005524">
    <property type="term" value="F:ATP binding"/>
    <property type="evidence" value="ECO:0007669"/>
    <property type="project" value="UniProtKB-KW"/>
</dbReference>
<dbReference type="InterPro" id="IPR036890">
    <property type="entry name" value="HATPase_C_sf"/>
</dbReference>
<accession>A0A3M2KXD9</accession>
<reference evidence="1 2" key="1">
    <citation type="submission" date="2018-10" db="EMBL/GenBank/DDBJ databases">
        <title>Isolation from cow dung.</title>
        <authorList>
            <person name="Ling L."/>
        </authorList>
    </citation>
    <scope>NUCLEOTIDE SEQUENCE [LARGE SCALE GENOMIC DNA]</scope>
    <source>
        <strain evidence="1 2">NEAU-LL90</strain>
    </source>
</reference>
<dbReference type="OrthoDB" id="3201966at2"/>
<dbReference type="Proteomes" id="UP000279275">
    <property type="component" value="Unassembled WGS sequence"/>
</dbReference>
<dbReference type="NCBIfam" id="NF047352">
    <property type="entry name" value="P_loop_sacsin"/>
    <property type="match status" value="1"/>
</dbReference>
<organism evidence="1 2">
    <name type="scientific">Nocardia stercoris</name>
    <dbReference type="NCBI Taxonomy" id="2483361"/>
    <lineage>
        <taxon>Bacteria</taxon>
        <taxon>Bacillati</taxon>
        <taxon>Actinomycetota</taxon>
        <taxon>Actinomycetes</taxon>
        <taxon>Mycobacteriales</taxon>
        <taxon>Nocardiaceae</taxon>
        <taxon>Nocardia</taxon>
    </lineage>
</organism>
<dbReference type="EMBL" id="RFFH01000013">
    <property type="protein sequence ID" value="RMI29734.1"/>
    <property type="molecule type" value="Genomic_DNA"/>
</dbReference>